<evidence type="ECO:0000256" key="6">
    <source>
        <dbReference type="SAM" id="Coils"/>
    </source>
</evidence>
<evidence type="ECO:0000256" key="4">
    <source>
        <dbReference type="RuleBase" id="RU000418"/>
    </source>
</evidence>
<dbReference type="GO" id="GO:0005737">
    <property type="term" value="C:cytoplasm"/>
    <property type="evidence" value="ECO:0007669"/>
    <property type="project" value="UniProtKB-SubCell"/>
</dbReference>
<comment type="subcellular location">
    <subcellularLocation>
        <location evidence="3">Cytoplasm</location>
    </subcellularLocation>
</comment>
<keyword evidence="3" id="KW-0067">ATP-binding</keyword>
<dbReference type="NCBIfam" id="NF009489">
    <property type="entry name" value="PRK12851.1"/>
    <property type="match status" value="1"/>
</dbReference>
<feature type="compositionally biased region" description="Gly residues" evidence="7">
    <location>
        <begin position="550"/>
        <end position="563"/>
    </location>
</feature>
<dbReference type="EC" id="5.6.1.7" evidence="3"/>
<feature type="binding site" evidence="3">
    <location>
        <position position="414"/>
    </location>
    <ligand>
        <name>ATP</name>
        <dbReference type="ChEBI" id="CHEBI:30616"/>
    </ligand>
</feature>
<feature type="binding site" evidence="3">
    <location>
        <begin position="86"/>
        <end position="90"/>
    </location>
    <ligand>
        <name>ATP</name>
        <dbReference type="ChEBI" id="CHEBI:30616"/>
    </ligand>
</feature>
<dbReference type="NCBIfam" id="NF009487">
    <property type="entry name" value="PRK12849.1"/>
    <property type="match status" value="1"/>
</dbReference>
<dbReference type="InterPro" id="IPR027413">
    <property type="entry name" value="GROEL-like_equatorial_sf"/>
</dbReference>
<dbReference type="GO" id="GO:0140662">
    <property type="term" value="F:ATP-dependent protein folding chaperone"/>
    <property type="evidence" value="ECO:0007669"/>
    <property type="project" value="InterPro"/>
</dbReference>
<evidence type="ECO:0000256" key="5">
    <source>
        <dbReference type="RuleBase" id="RU000419"/>
    </source>
</evidence>
<feature type="coiled-coil region" evidence="6">
    <location>
        <begin position="338"/>
        <end position="365"/>
    </location>
</feature>
<keyword evidence="3" id="KW-0547">Nucleotide-binding</keyword>
<feature type="binding site" evidence="3">
    <location>
        <position position="511"/>
    </location>
    <ligand>
        <name>ATP</name>
        <dbReference type="ChEBI" id="CHEBI:30616"/>
    </ligand>
</feature>
<keyword evidence="2 3" id="KW-0143">Chaperone</keyword>
<dbReference type="PRINTS" id="PR00298">
    <property type="entry name" value="CHAPERONIN60"/>
</dbReference>
<dbReference type="Gene3D" id="3.30.260.10">
    <property type="entry name" value="TCP-1-like chaperonin intermediate domain"/>
    <property type="match status" value="1"/>
</dbReference>
<dbReference type="SUPFAM" id="SSF52029">
    <property type="entry name" value="GroEL apical domain-like"/>
    <property type="match status" value="1"/>
</dbReference>
<dbReference type="GO" id="GO:0042026">
    <property type="term" value="P:protein refolding"/>
    <property type="evidence" value="ECO:0007669"/>
    <property type="project" value="UniProtKB-UniRule"/>
</dbReference>
<comment type="subunit">
    <text evidence="3 5">Forms a cylinder of 14 subunits composed of two heptameric rings stacked back-to-back. Interacts with the co-chaperonin GroES.</text>
</comment>
<dbReference type="EMBL" id="MHQK01000010">
    <property type="protein sequence ID" value="OHA02083.1"/>
    <property type="molecule type" value="Genomic_DNA"/>
</dbReference>
<dbReference type="InterPro" id="IPR001844">
    <property type="entry name" value="Cpn60/GroEL"/>
</dbReference>
<dbReference type="CDD" id="cd03344">
    <property type="entry name" value="GroEL"/>
    <property type="match status" value="1"/>
</dbReference>
<accession>A0A1G2KRW4</accession>
<dbReference type="GO" id="GO:0016853">
    <property type="term" value="F:isomerase activity"/>
    <property type="evidence" value="ECO:0007669"/>
    <property type="project" value="UniProtKB-KW"/>
</dbReference>
<evidence type="ECO:0000313" key="9">
    <source>
        <dbReference type="Proteomes" id="UP000178710"/>
    </source>
</evidence>
<evidence type="ECO:0000256" key="2">
    <source>
        <dbReference type="ARBA" id="ARBA00023186"/>
    </source>
</evidence>
<dbReference type="Gene3D" id="3.50.7.10">
    <property type="entry name" value="GroEL"/>
    <property type="match status" value="1"/>
</dbReference>
<dbReference type="HAMAP" id="MF_00600">
    <property type="entry name" value="CH60"/>
    <property type="match status" value="1"/>
</dbReference>
<evidence type="ECO:0000256" key="3">
    <source>
        <dbReference type="HAMAP-Rule" id="MF_00600"/>
    </source>
</evidence>
<comment type="similarity">
    <text evidence="1 3 4">Belongs to the chaperonin (HSP60) family.</text>
</comment>
<evidence type="ECO:0000313" key="8">
    <source>
        <dbReference type="EMBL" id="OHA02083.1"/>
    </source>
</evidence>
<keyword evidence="3" id="KW-0413">Isomerase</keyword>
<dbReference type="PANTHER" id="PTHR45633">
    <property type="entry name" value="60 KDA HEAT SHOCK PROTEIN, MITOCHONDRIAL"/>
    <property type="match status" value="1"/>
</dbReference>
<gene>
    <name evidence="3" type="primary">groEL</name>
    <name evidence="3" type="synonym">groL</name>
    <name evidence="8" type="ORF">A3C12_02515</name>
</gene>
<name>A0A1G2KRW4_9BACT</name>
<dbReference type="InterPro" id="IPR027410">
    <property type="entry name" value="TCP-1-like_intermed_sf"/>
</dbReference>
<dbReference type="SUPFAM" id="SSF54849">
    <property type="entry name" value="GroEL-intermediate domain like"/>
    <property type="match status" value="1"/>
</dbReference>
<dbReference type="Gene3D" id="1.10.560.10">
    <property type="entry name" value="GroEL-like equatorial domain"/>
    <property type="match status" value="1"/>
</dbReference>
<dbReference type="Proteomes" id="UP000178710">
    <property type="component" value="Unassembled WGS sequence"/>
</dbReference>
<dbReference type="InterPro" id="IPR002423">
    <property type="entry name" value="Cpn60/GroEL/TCP-1"/>
</dbReference>
<evidence type="ECO:0000256" key="1">
    <source>
        <dbReference type="ARBA" id="ARBA00006607"/>
    </source>
</evidence>
<keyword evidence="3" id="KW-0963">Cytoplasm</keyword>
<comment type="function">
    <text evidence="3 5">Together with its co-chaperonin GroES, plays an essential role in assisting protein folding. The GroEL-GroES system forms a nano-cage that allows encapsulation of the non-native substrate proteins and provides a physical environment optimized to promote and accelerate protein folding.</text>
</comment>
<dbReference type="NCBIfam" id="NF009488">
    <property type="entry name" value="PRK12850.1"/>
    <property type="match status" value="1"/>
</dbReference>
<feature type="region of interest" description="Disordered" evidence="7">
    <location>
        <begin position="542"/>
        <end position="563"/>
    </location>
</feature>
<dbReference type="GO" id="GO:0005524">
    <property type="term" value="F:ATP binding"/>
    <property type="evidence" value="ECO:0007669"/>
    <property type="project" value="UniProtKB-UniRule"/>
</dbReference>
<evidence type="ECO:0000256" key="7">
    <source>
        <dbReference type="SAM" id="MobiDB-lite"/>
    </source>
</evidence>
<comment type="caution">
    <text evidence="3">Lacks conserved residue(s) required for the propagation of feature annotation.</text>
</comment>
<feature type="binding site" evidence="3">
    <location>
        <begin position="29"/>
        <end position="32"/>
    </location>
    <ligand>
        <name>ATP</name>
        <dbReference type="ChEBI" id="CHEBI:30616"/>
    </ligand>
</feature>
<reference evidence="8 9" key="1">
    <citation type="journal article" date="2016" name="Nat. Commun.">
        <title>Thousands of microbial genomes shed light on interconnected biogeochemical processes in an aquifer system.</title>
        <authorList>
            <person name="Anantharaman K."/>
            <person name="Brown C.T."/>
            <person name="Hug L.A."/>
            <person name="Sharon I."/>
            <person name="Castelle C.J."/>
            <person name="Probst A.J."/>
            <person name="Thomas B.C."/>
            <person name="Singh A."/>
            <person name="Wilkins M.J."/>
            <person name="Karaoz U."/>
            <person name="Brodie E.L."/>
            <person name="Williams K.H."/>
            <person name="Hubbard S.S."/>
            <person name="Banfield J.F."/>
        </authorList>
    </citation>
    <scope>NUCLEOTIDE SEQUENCE [LARGE SCALE GENOMIC DNA]</scope>
</reference>
<dbReference type="AlphaFoldDB" id="A0A1G2KRW4"/>
<dbReference type="NCBIfam" id="NF000592">
    <property type="entry name" value="PRK00013.1"/>
    <property type="match status" value="1"/>
</dbReference>
<keyword evidence="6" id="KW-0175">Coiled coil</keyword>
<dbReference type="SUPFAM" id="SSF48592">
    <property type="entry name" value="GroEL equatorial domain-like"/>
    <property type="match status" value="1"/>
</dbReference>
<proteinExistence type="inferred from homology"/>
<dbReference type="NCBIfam" id="TIGR02348">
    <property type="entry name" value="GroEL"/>
    <property type="match status" value="1"/>
</dbReference>
<sequence length="563" mass="59834">MAKQILFHQDAREKLIRGVNIVAEAVKVTLGPKGRNVVLDKGYGAPTITNDGVTIAKEVELEDKFENLGAQIMKQAAEKTNDAAGDGTTTATVLTQLMVQEGMRFVKEGINPMGVRAGIEAAAKKVSEALAEIAKPVKSKEEIAQVATIAAESSELGKIIAEAIDKVGKDGAVSVEESQGTGIEKEIVEGLQFDRGYVSAYMATNAERMEAVMENAPILITDKKISSIHDILPILEKLAKTGKKDLVIIAEDVDGEALATLVVNRLRGAFNALAIKAPGFGDRRKEMLEDIAIVTGGQIISEDLGIKMENVELTSLGLARRVVASKENTTIVGGKGKKPKIEERIKQLRNQIAETKSDFDREKLEERLAKLSGGVAVLKIGAATETEMKYLKLKVEDAVNATKAAVAEGIVAGGGSALVRAGAIALSKKASTSPDRAVTQTASELEAGYKIVRTALEEPLRQIIRNTGRTDENEIVRQIMEKLEQSPNSNIGFDAVTGEVIGDMVKAGIIDPVKVARSALQNAASVAAMLLTTEVAITDLPKKEDRMPGMPGGGGGMGMGEDY</sequence>
<dbReference type="FunFam" id="3.50.7.10:FF:000001">
    <property type="entry name" value="60 kDa chaperonin"/>
    <property type="match status" value="1"/>
</dbReference>
<dbReference type="InterPro" id="IPR027409">
    <property type="entry name" value="GroEL-like_apical_dom_sf"/>
</dbReference>
<dbReference type="Pfam" id="PF00118">
    <property type="entry name" value="Cpn60_TCP1"/>
    <property type="match status" value="1"/>
</dbReference>
<dbReference type="GO" id="GO:0051082">
    <property type="term" value="F:unfolded protein binding"/>
    <property type="evidence" value="ECO:0007669"/>
    <property type="project" value="UniProtKB-UniRule"/>
</dbReference>
<feature type="binding site" evidence="3">
    <location>
        <begin position="494"/>
        <end position="496"/>
    </location>
    <ligand>
        <name>ATP</name>
        <dbReference type="ChEBI" id="CHEBI:30616"/>
    </ligand>
</feature>
<comment type="caution">
    <text evidence="8">The sequence shown here is derived from an EMBL/GenBank/DDBJ whole genome shotgun (WGS) entry which is preliminary data.</text>
</comment>
<protein>
    <recommendedName>
        <fullName evidence="3">Chaperonin GroEL</fullName>
        <ecNumber evidence="3">5.6.1.7</ecNumber>
    </recommendedName>
    <alternativeName>
        <fullName evidence="3">60 kDa chaperonin</fullName>
    </alternativeName>
    <alternativeName>
        <fullName evidence="3">Chaperonin-60</fullName>
        <shortName evidence="3">Cpn60</shortName>
    </alternativeName>
</protein>
<organism evidence="8 9">
    <name type="scientific">Candidatus Sungbacteria bacterium RIFCSPHIGHO2_02_FULL_49_20</name>
    <dbReference type="NCBI Taxonomy" id="1802272"/>
    <lineage>
        <taxon>Bacteria</taxon>
        <taxon>Candidatus Sungiibacteriota</taxon>
    </lineage>
</organism>